<feature type="signal peptide" evidence="1">
    <location>
        <begin position="1"/>
        <end position="25"/>
    </location>
</feature>
<dbReference type="Pfam" id="PF01963">
    <property type="entry name" value="TraB_PrgY_gumN"/>
    <property type="match status" value="1"/>
</dbReference>
<evidence type="ECO:0008006" key="4">
    <source>
        <dbReference type="Google" id="ProtNLM"/>
    </source>
</evidence>
<evidence type="ECO:0000313" key="2">
    <source>
        <dbReference type="EMBL" id="NIJ66978.1"/>
    </source>
</evidence>
<dbReference type="InterPro" id="IPR002816">
    <property type="entry name" value="TraB/PrgY/GumN_fam"/>
</dbReference>
<organism evidence="2 3">
    <name type="scientific">Sphingomonas leidyi</name>
    <dbReference type="NCBI Taxonomy" id="68569"/>
    <lineage>
        <taxon>Bacteria</taxon>
        <taxon>Pseudomonadati</taxon>
        <taxon>Pseudomonadota</taxon>
        <taxon>Alphaproteobacteria</taxon>
        <taxon>Sphingomonadales</taxon>
        <taxon>Sphingomonadaceae</taxon>
        <taxon>Sphingomonas</taxon>
    </lineage>
</organism>
<comment type="caution">
    <text evidence="2">The sequence shown here is derived from an EMBL/GenBank/DDBJ whole genome shotgun (WGS) entry which is preliminary data.</text>
</comment>
<name>A0A7X5V324_9SPHN</name>
<keyword evidence="3" id="KW-1185">Reference proteome</keyword>
<dbReference type="EMBL" id="JAASQV010000005">
    <property type="protein sequence ID" value="NIJ66978.1"/>
    <property type="molecule type" value="Genomic_DNA"/>
</dbReference>
<dbReference type="CDD" id="cd14789">
    <property type="entry name" value="Tiki"/>
    <property type="match status" value="1"/>
</dbReference>
<dbReference type="PANTHER" id="PTHR40590:SF1">
    <property type="entry name" value="CYTOPLASMIC PROTEIN"/>
    <property type="match status" value="1"/>
</dbReference>
<proteinExistence type="predicted"/>
<dbReference type="Proteomes" id="UP000564677">
    <property type="component" value="Unassembled WGS sequence"/>
</dbReference>
<dbReference type="AlphaFoldDB" id="A0A7X5V324"/>
<reference evidence="2 3" key="1">
    <citation type="submission" date="2020-03" db="EMBL/GenBank/DDBJ databases">
        <title>Genomic Encyclopedia of Type Strains, Phase IV (KMG-IV): sequencing the most valuable type-strain genomes for metagenomic binning, comparative biology and taxonomic classification.</title>
        <authorList>
            <person name="Goeker M."/>
        </authorList>
    </citation>
    <scope>NUCLEOTIDE SEQUENCE [LARGE SCALE GENOMIC DNA]</scope>
    <source>
        <strain evidence="2 3">DSM 4733</strain>
    </source>
</reference>
<accession>A0A7X5V324</accession>
<dbReference type="RefSeq" id="WP_167301292.1">
    <property type="nucleotide sequence ID" value="NZ_JAASQV010000005.1"/>
</dbReference>
<keyword evidence="1" id="KW-0732">Signal</keyword>
<evidence type="ECO:0000313" key="3">
    <source>
        <dbReference type="Proteomes" id="UP000564677"/>
    </source>
</evidence>
<feature type="chain" id="PRO_5031149434" description="TraB/GumN family protein" evidence="1">
    <location>
        <begin position="26"/>
        <end position="307"/>
    </location>
</feature>
<protein>
    <recommendedName>
        <fullName evidence="4">TraB/GumN family protein</fullName>
    </recommendedName>
</protein>
<dbReference type="InterPro" id="IPR047111">
    <property type="entry name" value="YbaP-like"/>
</dbReference>
<dbReference type="PANTHER" id="PTHR40590">
    <property type="entry name" value="CYTOPLASMIC PROTEIN-RELATED"/>
    <property type="match status" value="1"/>
</dbReference>
<evidence type="ECO:0000256" key="1">
    <source>
        <dbReference type="SAM" id="SignalP"/>
    </source>
</evidence>
<gene>
    <name evidence="2" type="ORF">FHR20_003956</name>
</gene>
<sequence length="307" mass="32830">MLKKKLLTVLAGFTALATLPAIAYAQAAPATAAAPAAREADPALWVVKDADTTVYLFGTVHVLKPGLSWFDKAVKAAFDKSDTVVLEMVMPEPTVMQGVITKAATAPQADPALTAKLPEDARPALAGALASLGMPATALDRFEPWYAAMMLSMLPLAKLGYDPSSGVEVTITAAAKSANKRLEGLETFEQQIGFFDTLPEGLQVKFLAHTVKEFDKIGPQLDKMVEQWSAGDPDALGATLNEEMRRTPELAKVLLADRNARWADWIDARMAKPGTVFIAVGAGHLAGGDSVQAYLAKHNLKAERIQY</sequence>